<dbReference type="InterPro" id="IPR024057">
    <property type="entry name" value="Nucleoplasmin_core_dom"/>
</dbReference>
<feature type="compositionally biased region" description="Polar residues" evidence="11">
    <location>
        <begin position="162"/>
        <end position="179"/>
    </location>
</feature>
<evidence type="ECO:0000256" key="11">
    <source>
        <dbReference type="SAM" id="MobiDB-lite"/>
    </source>
</evidence>
<gene>
    <name evidence="13" type="primary">NPM2</name>
</gene>
<organism evidence="13 14">
    <name type="scientific">Monodelphis domestica</name>
    <name type="common">Gray short-tailed opossum</name>
    <dbReference type="NCBI Taxonomy" id="13616"/>
    <lineage>
        <taxon>Eukaryota</taxon>
        <taxon>Metazoa</taxon>
        <taxon>Chordata</taxon>
        <taxon>Craniata</taxon>
        <taxon>Vertebrata</taxon>
        <taxon>Euteleostomi</taxon>
        <taxon>Mammalia</taxon>
        <taxon>Metatheria</taxon>
        <taxon>Didelphimorphia</taxon>
        <taxon>Didelphidae</taxon>
        <taxon>Monodelphis</taxon>
    </lineage>
</organism>
<feature type="compositionally biased region" description="Acidic residues" evidence="11">
    <location>
        <begin position="124"/>
        <end position="159"/>
    </location>
</feature>
<evidence type="ECO:0000313" key="13">
    <source>
        <dbReference type="Ensembl" id="ENSMODP00000028713.2"/>
    </source>
</evidence>
<reference evidence="13" key="2">
    <citation type="submission" date="2025-08" db="UniProtKB">
        <authorList>
            <consortium name="Ensembl"/>
        </authorList>
    </citation>
    <scope>IDENTIFICATION</scope>
</reference>
<sequence length="214" mass="23546">MPPTSESSKTEKSLALFWGCELSQENRSYTFDPLEDGDHKLILNMVCLGEKTKDEPNIVEVIPPPDENGKKRPPVPIAMLKPSVLPMANISGMELTSPVTFHLRSGSGPVHISGRNLTVALDLPWEEGEREEEEASEEEEEASEEEEEEEEDADEDSDEISLGTSPPKSTKRLASNSQAGVAKKKKLEEEHSAPSRKSPEAKAKAKKARLTAKK</sequence>
<dbReference type="eggNOG" id="ENOG502RU03">
    <property type="taxonomic scope" value="Eukaryota"/>
</dbReference>
<evidence type="ECO:0000256" key="10">
    <source>
        <dbReference type="ARBA" id="ARBA00074907"/>
    </source>
</evidence>
<dbReference type="GeneID" id="103104672"/>
<comment type="subcellular location">
    <subcellularLocation>
        <location evidence="1">Nucleus</location>
    </subcellularLocation>
</comment>
<evidence type="ECO:0000256" key="4">
    <source>
        <dbReference type="ARBA" id="ARBA00022853"/>
    </source>
</evidence>
<evidence type="ECO:0000256" key="3">
    <source>
        <dbReference type="ARBA" id="ARBA00022473"/>
    </source>
</evidence>
<dbReference type="GeneTree" id="ENSGT00940000161418"/>
<dbReference type="GO" id="GO:0007338">
    <property type="term" value="P:single fertilization"/>
    <property type="evidence" value="ECO:0007669"/>
    <property type="project" value="UniProtKB-KW"/>
</dbReference>
<keyword evidence="7" id="KW-0278">Fertilization</keyword>
<evidence type="ECO:0000256" key="6">
    <source>
        <dbReference type="ARBA" id="ARBA00023242"/>
    </source>
</evidence>
<protein>
    <recommendedName>
        <fullName evidence="10">Nucleoplasmin-2</fullName>
    </recommendedName>
</protein>
<dbReference type="PANTHER" id="PTHR22747">
    <property type="entry name" value="NUCLEOPLASMIN"/>
    <property type="match status" value="1"/>
</dbReference>
<keyword evidence="4" id="KW-0156">Chromatin regulator</keyword>
<dbReference type="FunFam" id="2.60.120.340:FF:000003">
    <property type="entry name" value="Nucleoplasmin 2"/>
    <property type="match status" value="1"/>
</dbReference>
<comment type="similarity">
    <text evidence="2">Belongs to the nucleoplasmin family.</text>
</comment>
<feature type="compositionally biased region" description="Basic residues" evidence="11">
    <location>
        <begin position="204"/>
        <end position="214"/>
    </location>
</feature>
<dbReference type="Proteomes" id="UP000002280">
    <property type="component" value="Chromosome 1"/>
</dbReference>
<evidence type="ECO:0000259" key="12">
    <source>
        <dbReference type="Pfam" id="PF03066"/>
    </source>
</evidence>
<accession>F7D8H7</accession>
<dbReference type="Pfam" id="PF03066">
    <property type="entry name" value="Nucleoplasmin"/>
    <property type="match status" value="1"/>
</dbReference>
<reference evidence="13 14" key="1">
    <citation type="journal article" date="2007" name="Nature">
        <title>Genome of the marsupial Monodelphis domestica reveals innovation in non-coding sequences.</title>
        <authorList>
            <person name="Mikkelsen T.S."/>
            <person name="Wakefield M.J."/>
            <person name="Aken B."/>
            <person name="Amemiya C.T."/>
            <person name="Chang J.L."/>
            <person name="Duke S."/>
            <person name="Garber M."/>
            <person name="Gentles A.J."/>
            <person name="Goodstadt L."/>
            <person name="Heger A."/>
            <person name="Jurka J."/>
            <person name="Kamal M."/>
            <person name="Mauceli E."/>
            <person name="Searle S.M."/>
            <person name="Sharpe T."/>
            <person name="Baker M.L."/>
            <person name="Batzer M.A."/>
            <person name="Benos P.V."/>
            <person name="Belov K."/>
            <person name="Clamp M."/>
            <person name="Cook A."/>
            <person name="Cuff J."/>
            <person name="Das R."/>
            <person name="Davidow L."/>
            <person name="Deakin J.E."/>
            <person name="Fazzari M.J."/>
            <person name="Glass J.L."/>
            <person name="Grabherr M."/>
            <person name="Greally J.M."/>
            <person name="Gu W."/>
            <person name="Hore T.A."/>
            <person name="Huttley G.A."/>
            <person name="Kleber M."/>
            <person name="Jirtle R.L."/>
            <person name="Koina E."/>
            <person name="Lee J.T."/>
            <person name="Mahony S."/>
            <person name="Marra M.A."/>
            <person name="Miller R.D."/>
            <person name="Nicholls R.D."/>
            <person name="Oda M."/>
            <person name="Papenfuss A.T."/>
            <person name="Parra Z.E."/>
            <person name="Pollock D.D."/>
            <person name="Ray D.A."/>
            <person name="Schein J.E."/>
            <person name="Speed T.P."/>
            <person name="Thompson K."/>
            <person name="VandeBerg J.L."/>
            <person name="Wade C.M."/>
            <person name="Walker J.A."/>
            <person name="Waters P.D."/>
            <person name="Webber C."/>
            <person name="Weidman J.R."/>
            <person name="Xie X."/>
            <person name="Zody M.C."/>
            <person name="Baldwin J."/>
            <person name="Abdouelleil A."/>
            <person name="Abdulkadir J."/>
            <person name="Abebe A."/>
            <person name="Abera B."/>
            <person name="Abreu J."/>
            <person name="Acer S.C."/>
            <person name="Aftuck L."/>
            <person name="Alexander A."/>
            <person name="An P."/>
            <person name="Anderson E."/>
            <person name="Anderson S."/>
            <person name="Arachi H."/>
            <person name="Azer M."/>
            <person name="Bachantsang P."/>
            <person name="Barry A."/>
            <person name="Bayul T."/>
            <person name="Berlin A."/>
            <person name="Bessette D."/>
            <person name="Bloom T."/>
            <person name="Bloom T."/>
            <person name="Boguslavskiy L."/>
            <person name="Bonnet C."/>
            <person name="Boukhgalter B."/>
            <person name="Bourzgui I."/>
            <person name="Brown A."/>
            <person name="Cahill P."/>
            <person name="Channer S."/>
            <person name="Cheshatsang Y."/>
            <person name="Chuda L."/>
            <person name="Citroen M."/>
            <person name="Collymore A."/>
            <person name="Cooke P."/>
            <person name="Costello M."/>
            <person name="D'Aco K."/>
            <person name="Daza R."/>
            <person name="De Haan G."/>
            <person name="DeGray S."/>
            <person name="DeMaso C."/>
            <person name="Dhargay N."/>
            <person name="Dooley K."/>
            <person name="Dooley E."/>
            <person name="Doricent M."/>
            <person name="Dorje P."/>
            <person name="Dorjee K."/>
            <person name="Dupes A."/>
            <person name="Elong R."/>
            <person name="Falk J."/>
            <person name="Farina A."/>
            <person name="Faro S."/>
            <person name="Ferguson D."/>
            <person name="Fisher S."/>
            <person name="Foley C.D."/>
            <person name="Franke A."/>
            <person name="Friedrich D."/>
            <person name="Gadbois L."/>
            <person name="Gearin G."/>
            <person name="Gearin C.R."/>
            <person name="Giannoukos G."/>
            <person name="Goode T."/>
            <person name="Graham J."/>
            <person name="Grandbois E."/>
            <person name="Grewal S."/>
            <person name="Gyaltsen K."/>
            <person name="Hafez N."/>
            <person name="Hagos B."/>
            <person name="Hall J."/>
            <person name="Henson C."/>
            <person name="Hollinger A."/>
            <person name="Honan T."/>
            <person name="Huard M.D."/>
            <person name="Hughes L."/>
            <person name="Hurhula B."/>
            <person name="Husby M.E."/>
            <person name="Kamat A."/>
            <person name="Kanga B."/>
            <person name="Kashin S."/>
            <person name="Khazanovich D."/>
            <person name="Kisner P."/>
            <person name="Lance K."/>
            <person name="Lara M."/>
            <person name="Lee W."/>
            <person name="Lennon N."/>
            <person name="Letendre F."/>
            <person name="LeVine R."/>
            <person name="Lipovsky A."/>
            <person name="Liu X."/>
            <person name="Liu J."/>
            <person name="Liu S."/>
            <person name="Lokyitsang T."/>
            <person name="Lokyitsang Y."/>
            <person name="Lubonja R."/>
            <person name="Lui A."/>
            <person name="MacDonald P."/>
            <person name="Magnisalis V."/>
            <person name="Maru K."/>
            <person name="Matthews C."/>
            <person name="McCusker W."/>
            <person name="McDonough S."/>
            <person name="Mehta T."/>
            <person name="Meldrim J."/>
            <person name="Meneus L."/>
            <person name="Mihai O."/>
            <person name="Mihalev A."/>
            <person name="Mihova T."/>
            <person name="Mittelman R."/>
            <person name="Mlenga V."/>
            <person name="Montmayeur A."/>
            <person name="Mulrain L."/>
            <person name="Navidi A."/>
            <person name="Naylor J."/>
            <person name="Negash T."/>
            <person name="Nguyen T."/>
            <person name="Nguyen N."/>
            <person name="Nicol R."/>
            <person name="Norbu C."/>
            <person name="Norbu N."/>
            <person name="Novod N."/>
            <person name="O'Neill B."/>
            <person name="Osman S."/>
            <person name="Markiewicz E."/>
            <person name="Oyono O.L."/>
            <person name="Patti C."/>
            <person name="Phunkhang P."/>
            <person name="Pierre F."/>
            <person name="Priest M."/>
            <person name="Raghuraman S."/>
            <person name="Rege F."/>
            <person name="Reyes R."/>
            <person name="Rise C."/>
            <person name="Rogov P."/>
            <person name="Ross K."/>
            <person name="Ryan E."/>
            <person name="Settipalli S."/>
            <person name="Shea T."/>
            <person name="Sherpa N."/>
            <person name="Shi L."/>
            <person name="Shih D."/>
            <person name="Sparrow T."/>
            <person name="Spaulding J."/>
            <person name="Stalker J."/>
            <person name="Stange-Thomann N."/>
            <person name="Stavropoulos S."/>
            <person name="Stone C."/>
            <person name="Strader C."/>
            <person name="Tesfaye S."/>
            <person name="Thomson T."/>
            <person name="Thoulutsang Y."/>
            <person name="Thoulutsang D."/>
            <person name="Topham K."/>
            <person name="Topping I."/>
            <person name="Tsamla T."/>
            <person name="Vassiliev H."/>
            <person name="Vo A."/>
            <person name="Wangchuk T."/>
            <person name="Wangdi T."/>
            <person name="Weiand M."/>
            <person name="Wilkinson J."/>
            <person name="Wilson A."/>
            <person name="Yadav S."/>
            <person name="Young G."/>
            <person name="Yu Q."/>
            <person name="Zembek L."/>
            <person name="Zhong D."/>
            <person name="Zimmer A."/>
            <person name="Zwirko Z."/>
            <person name="Jaffe D.B."/>
            <person name="Alvarez P."/>
            <person name="Brockman W."/>
            <person name="Butler J."/>
            <person name="Chin C."/>
            <person name="Gnerre S."/>
            <person name="MacCallum I."/>
            <person name="Graves J.A."/>
            <person name="Ponting C.P."/>
            <person name="Breen M."/>
            <person name="Samollow P.B."/>
            <person name="Lander E.S."/>
            <person name="Lindblad-Toh K."/>
        </authorList>
    </citation>
    <scope>NUCLEOTIDE SEQUENCE [LARGE SCALE GENOMIC DNA]</scope>
</reference>
<evidence type="ECO:0000256" key="5">
    <source>
        <dbReference type="ARBA" id="ARBA00023186"/>
    </source>
</evidence>
<evidence type="ECO:0000256" key="8">
    <source>
        <dbReference type="ARBA" id="ARBA00057534"/>
    </source>
</evidence>
<dbReference type="HOGENOM" id="CLU_058838_2_0_1"/>
<dbReference type="InterPro" id="IPR036824">
    <property type="entry name" value="Nucleoplasmin_core_dom_sf"/>
</dbReference>
<dbReference type="SUPFAM" id="SSF69203">
    <property type="entry name" value="Nucleoplasmin-like core domain"/>
    <property type="match status" value="1"/>
</dbReference>
<evidence type="ECO:0000256" key="1">
    <source>
        <dbReference type="ARBA" id="ARBA00004123"/>
    </source>
</evidence>
<dbReference type="GO" id="GO:0005634">
    <property type="term" value="C:nucleus"/>
    <property type="evidence" value="ECO:0007669"/>
    <property type="project" value="UniProtKB-SubCell"/>
</dbReference>
<keyword evidence="14" id="KW-1185">Reference proteome</keyword>
<dbReference type="AlphaFoldDB" id="F7D8H7"/>
<feature type="compositionally biased region" description="Basic and acidic residues" evidence="11">
    <location>
        <begin position="186"/>
        <end position="203"/>
    </location>
</feature>
<dbReference type="RefSeq" id="XP_007476510.1">
    <property type="nucleotide sequence ID" value="XM_007476448.3"/>
</dbReference>
<keyword evidence="3" id="KW-0217">Developmental protein</keyword>
<keyword evidence="6" id="KW-0539">Nucleus</keyword>
<dbReference type="GO" id="GO:0006325">
    <property type="term" value="P:chromatin organization"/>
    <property type="evidence" value="ECO:0007669"/>
    <property type="project" value="UniProtKB-KW"/>
</dbReference>
<comment type="subunit">
    <text evidence="9">Homopentamer, when bound to H2A-H2B dimers only. Homodecamer of two stacked pentamers, when bound to H2A-H2B dimers and H3-H4 tetramers simultaneously.</text>
</comment>
<dbReference type="Gene3D" id="2.60.120.340">
    <property type="entry name" value="Nucleoplasmin core domain"/>
    <property type="match status" value="1"/>
</dbReference>
<evidence type="ECO:0000313" key="14">
    <source>
        <dbReference type="Proteomes" id="UP000002280"/>
    </source>
</evidence>
<dbReference type="Ensembl" id="ENSMODT00000030295.2">
    <property type="protein sequence ID" value="ENSMODP00000028713.2"/>
    <property type="gene ID" value="ENSMODG00000009677.4"/>
</dbReference>
<evidence type="ECO:0000256" key="7">
    <source>
        <dbReference type="ARBA" id="ARBA00023279"/>
    </source>
</evidence>
<comment type="function">
    <text evidence="8">Core histones chaperone involved in chromatin reprogramming, specially during fertilization and early embryonic development. Probably involved in sperm DNA decondensation during fertilization.</text>
</comment>
<feature type="domain" description="Nucleoplasmin core" evidence="12">
    <location>
        <begin position="17"/>
        <end position="117"/>
    </location>
</feature>
<dbReference type="PANTHER" id="PTHR22747:SF14">
    <property type="entry name" value="NUCLEOPLASMIN-2"/>
    <property type="match status" value="1"/>
</dbReference>
<feature type="region of interest" description="Disordered" evidence="11">
    <location>
        <begin position="122"/>
        <end position="214"/>
    </location>
</feature>
<reference evidence="13" key="3">
    <citation type="submission" date="2025-09" db="UniProtKB">
        <authorList>
            <consortium name="Ensembl"/>
        </authorList>
    </citation>
    <scope>IDENTIFICATION</scope>
</reference>
<keyword evidence="5" id="KW-0143">Chaperone</keyword>
<evidence type="ECO:0000256" key="2">
    <source>
        <dbReference type="ARBA" id="ARBA00010744"/>
    </source>
</evidence>
<dbReference type="Bgee" id="ENSMODG00000009677">
    <property type="expression patterns" value="Expressed in ovary and 18 other cell types or tissues"/>
</dbReference>
<dbReference type="OrthoDB" id="6075101at2759"/>
<dbReference type="InterPro" id="IPR004301">
    <property type="entry name" value="Nucleoplasmin"/>
</dbReference>
<dbReference type="CTD" id="10361"/>
<name>F7D8H7_MONDO</name>
<evidence type="ECO:0000256" key="9">
    <source>
        <dbReference type="ARBA" id="ARBA00064984"/>
    </source>
</evidence>
<dbReference type="RefSeq" id="XP_016289355.1">
    <property type="nucleotide sequence ID" value="XM_016433869.2"/>
</dbReference>
<proteinExistence type="inferred from homology"/>